<keyword evidence="1" id="KW-0812">Transmembrane</keyword>
<sequence length="670" mass="71938">MEYTMTLPRSKQAAEGMVWAGVGACIAGLLLHRMWTVLPAGRFGEALLLAALASLLAWPLVRWRRMPWANALLLVWIGALVAMAGLLPALGVALLLAAALALGSLLIGDARPALACACGLAILACLGGWLAPLPVHRIWTWGPLLLALAAWRLRPLGDQLRTSLQAWNRAVLEAPRAAAWSVLALGLAATGSWLPTMQHDDIAYHLGLPWQWLTTGRYALDPTHQVWTMAPWAGDVLNGIVQLLAQSEARGPLNAGWMVLTCAGLWRLAAGLALPAALRWATLALFASLPMVPALMASMQTEAAATATGVLLASLVMEPLGRQGRSLRAGLLLFALLLALKPLHALAALPLLAWAALRHRTLLTSWRWPVAAALALVLGASSYTYAWTVAGNPVLPLFNGVFQSPYFGAYNFGDARWHAGFDATLAWRMTFQTSRYLEAWDGGIGFVLVALGGAGLVAVWQSRTRALALCALAMMAVPLAGMQYARYAHPGLVLLLPALVAALHAALPMPRLRWVLVGTCLLNLAFQANAQWMLHTGAIKRSIGLLGRDTPLLARYVPERVLAAAIRERAPDRGAVLVLSSAPAYAEFGTRGRTATWYAPRVEAARQVADGDASGRAWQALLEREEVTEILLRPTELTPAQRAGLQAAGARRMLSVGEAEWWQRPTGRAP</sequence>
<evidence type="ECO:0000313" key="2">
    <source>
        <dbReference type="EMBL" id="KGM53607.1"/>
    </source>
</evidence>
<evidence type="ECO:0000313" key="3">
    <source>
        <dbReference type="Proteomes" id="UP000029998"/>
    </source>
</evidence>
<feature type="transmembrane region" description="Helical" evidence="1">
    <location>
        <begin position="491"/>
        <end position="507"/>
    </location>
</feature>
<feature type="transmembrane region" description="Helical" evidence="1">
    <location>
        <begin position="73"/>
        <end position="101"/>
    </location>
</feature>
<reference evidence="2 3" key="1">
    <citation type="submission" date="2013-08" db="EMBL/GenBank/DDBJ databases">
        <title>Genome sequencing of Lysobacter.</title>
        <authorList>
            <person name="Zhang S."/>
            <person name="Wang G."/>
        </authorList>
    </citation>
    <scope>NUCLEOTIDE SEQUENCE [LARGE SCALE GENOMIC DNA]</scope>
    <source>
        <strain evidence="2 3">GH1-9</strain>
    </source>
</reference>
<gene>
    <name evidence="2" type="ORF">N800_07260</name>
</gene>
<keyword evidence="1" id="KW-0472">Membrane</keyword>
<feature type="transmembrane region" description="Helical" evidence="1">
    <location>
        <begin position="466"/>
        <end position="485"/>
    </location>
</feature>
<dbReference type="eggNOG" id="COG1807">
    <property type="taxonomic scope" value="Bacteria"/>
</dbReference>
<feature type="transmembrane region" description="Helical" evidence="1">
    <location>
        <begin position="265"/>
        <end position="287"/>
    </location>
</feature>
<proteinExistence type="predicted"/>
<dbReference type="Proteomes" id="UP000029998">
    <property type="component" value="Unassembled WGS sequence"/>
</dbReference>
<protein>
    <recommendedName>
        <fullName evidence="4">Glycosyltransferase RgtA/B/C/D-like domain-containing protein</fullName>
    </recommendedName>
</protein>
<feature type="transmembrane region" description="Helical" evidence="1">
    <location>
        <begin position="514"/>
        <end position="534"/>
    </location>
</feature>
<accession>A0A0A0EWR7</accession>
<feature type="transmembrane region" description="Helical" evidence="1">
    <location>
        <begin position="439"/>
        <end position="459"/>
    </location>
</feature>
<name>A0A0A0EWR7_9GAMM</name>
<comment type="caution">
    <text evidence="2">The sequence shown here is derived from an EMBL/GenBank/DDBJ whole genome shotgun (WGS) entry which is preliminary data.</text>
</comment>
<keyword evidence="3" id="KW-1185">Reference proteome</keyword>
<evidence type="ECO:0000256" key="1">
    <source>
        <dbReference type="SAM" id="Phobius"/>
    </source>
</evidence>
<dbReference type="STRING" id="1385517.N800_07260"/>
<feature type="transmembrane region" description="Helical" evidence="1">
    <location>
        <begin position="12"/>
        <end position="31"/>
    </location>
</feature>
<feature type="transmembrane region" description="Helical" evidence="1">
    <location>
        <begin position="368"/>
        <end position="387"/>
    </location>
</feature>
<evidence type="ECO:0008006" key="4">
    <source>
        <dbReference type="Google" id="ProtNLM"/>
    </source>
</evidence>
<keyword evidence="1" id="KW-1133">Transmembrane helix</keyword>
<dbReference type="EMBL" id="AVPU01000024">
    <property type="protein sequence ID" value="KGM53607.1"/>
    <property type="molecule type" value="Genomic_DNA"/>
</dbReference>
<dbReference type="AlphaFoldDB" id="A0A0A0EWR7"/>
<feature type="transmembrane region" description="Helical" evidence="1">
    <location>
        <begin position="43"/>
        <end position="61"/>
    </location>
</feature>
<feature type="transmembrane region" description="Helical" evidence="1">
    <location>
        <begin position="113"/>
        <end position="132"/>
    </location>
</feature>
<feature type="transmembrane region" description="Helical" evidence="1">
    <location>
        <begin position="329"/>
        <end position="356"/>
    </location>
</feature>
<organism evidence="2 3">
    <name type="scientific">Lysobacter daejeonensis GH1-9</name>
    <dbReference type="NCBI Taxonomy" id="1385517"/>
    <lineage>
        <taxon>Bacteria</taxon>
        <taxon>Pseudomonadati</taxon>
        <taxon>Pseudomonadota</taxon>
        <taxon>Gammaproteobacteria</taxon>
        <taxon>Lysobacterales</taxon>
        <taxon>Lysobacteraceae</taxon>
        <taxon>Aerolutibacter</taxon>
    </lineage>
</organism>